<protein>
    <submittedName>
        <fullName evidence="1">Septum formation initiator family protein</fullName>
    </submittedName>
</protein>
<name>A0A965GCK0_9PROT</name>
<gene>
    <name evidence="1" type="ORF">EBT44_01930</name>
</gene>
<dbReference type="InterPro" id="IPR007060">
    <property type="entry name" value="FtsL/DivIC"/>
</dbReference>
<evidence type="ECO:0000313" key="2">
    <source>
        <dbReference type="Proteomes" id="UP000740727"/>
    </source>
</evidence>
<reference evidence="1" key="1">
    <citation type="submission" date="2018-10" db="EMBL/GenBank/DDBJ databases">
        <title>Iterative Subtractive Binning of Freshwater Chronoseries Metagenomes Recovers Nearly Complete Genomes from over Four Hundred Novel Species.</title>
        <authorList>
            <person name="Rodriguez-R L.M."/>
            <person name="Tsementzi D."/>
            <person name="Luo C."/>
            <person name="Konstantinidis K.T."/>
        </authorList>
    </citation>
    <scope>NUCLEOTIDE SEQUENCE</scope>
    <source>
        <strain evidence="1">WB5_2A_028</strain>
    </source>
</reference>
<comment type="caution">
    <text evidence="1">The sequence shown here is derived from an EMBL/GenBank/DDBJ whole genome shotgun (WGS) entry which is preliminary data.</text>
</comment>
<dbReference type="AlphaFoldDB" id="A0A965GCK0"/>
<dbReference type="Pfam" id="PF04977">
    <property type="entry name" value="DivIC"/>
    <property type="match status" value="1"/>
</dbReference>
<dbReference type="EMBL" id="RFXN01000012">
    <property type="protein sequence ID" value="NBR93603.1"/>
    <property type="molecule type" value="Genomic_DNA"/>
</dbReference>
<proteinExistence type="predicted"/>
<accession>A0A965GCK0</accession>
<dbReference type="Proteomes" id="UP000740727">
    <property type="component" value="Unassembled WGS sequence"/>
</dbReference>
<sequence>MAISVVIFIIAVTIAPPAQRYFTQRAQINAIEAELTSRKARLAEAEIELQKWRDPNYVKSQARERLHFVLPGERQYIVLGVETEESANEKKKTPVATRQFGSAPWYTKLISSIQQVASNTGTSQNE</sequence>
<evidence type="ECO:0000313" key="1">
    <source>
        <dbReference type="EMBL" id="NBR93603.1"/>
    </source>
</evidence>
<organism evidence="1 2">
    <name type="scientific">Candidatus Fonsibacter lacus</name>
    <dbReference type="NCBI Taxonomy" id="2576439"/>
    <lineage>
        <taxon>Bacteria</taxon>
        <taxon>Pseudomonadati</taxon>
        <taxon>Pseudomonadota</taxon>
        <taxon>Alphaproteobacteria</taxon>
        <taxon>Candidatus Pelagibacterales</taxon>
        <taxon>Candidatus Pelagibacterales incertae sedis</taxon>
        <taxon>Candidatus Fonsibacter</taxon>
    </lineage>
</organism>